<keyword evidence="1" id="KW-1133">Transmembrane helix</keyword>
<reference evidence="3 4" key="1">
    <citation type="submission" date="2010-08" db="EMBL/GenBank/DDBJ databases">
        <title>Complete sequence of Clostridium cellulovorans 743B.</title>
        <authorList>
            <consortium name="US DOE Joint Genome Institute"/>
            <person name="Lucas S."/>
            <person name="Copeland A."/>
            <person name="Lapidus A."/>
            <person name="Cheng J.-F."/>
            <person name="Bruce D."/>
            <person name="Goodwin L."/>
            <person name="Pitluck S."/>
            <person name="Chertkov O."/>
            <person name="Detter J.C."/>
            <person name="Han C."/>
            <person name="Tapia R."/>
            <person name="Land M."/>
            <person name="Hauser L."/>
            <person name="Chang Y.-J."/>
            <person name="Jeffries C."/>
            <person name="Kyrpides N."/>
            <person name="Ivanova N."/>
            <person name="Mikhailova N."/>
            <person name="Hemme C.L."/>
            <person name="Woyke T."/>
        </authorList>
    </citation>
    <scope>NUCLEOTIDE SEQUENCE [LARGE SCALE GENOMIC DNA]</scope>
    <source>
        <strain evidence="4">ATCC 35296 / DSM 3052 / OCM 3 / 743B</strain>
    </source>
</reference>
<keyword evidence="1" id="KW-0472">Membrane</keyword>
<dbReference type="HOGENOM" id="CLU_115782_0_0_9"/>
<dbReference type="Proteomes" id="UP000002730">
    <property type="component" value="Chromosome"/>
</dbReference>
<dbReference type="STRING" id="573061.Clocel_1452"/>
<organism evidence="3 4">
    <name type="scientific">Clostridium cellulovorans (strain ATCC 35296 / DSM 3052 / OCM 3 / 743B)</name>
    <dbReference type="NCBI Taxonomy" id="573061"/>
    <lineage>
        <taxon>Bacteria</taxon>
        <taxon>Bacillati</taxon>
        <taxon>Bacillota</taxon>
        <taxon>Clostridia</taxon>
        <taxon>Eubacteriales</taxon>
        <taxon>Clostridiaceae</taxon>
        <taxon>Clostridium</taxon>
    </lineage>
</organism>
<dbReference type="Gene3D" id="1.10.8.10">
    <property type="entry name" value="DNA helicase RuvA subunit, C-terminal domain"/>
    <property type="match status" value="1"/>
</dbReference>
<dbReference type="Pfam" id="PF14242">
    <property type="entry name" value="DUF4342"/>
    <property type="match status" value="1"/>
</dbReference>
<feature type="domain" description="DUF4342" evidence="2">
    <location>
        <begin position="53"/>
        <end position="122"/>
    </location>
</feature>
<dbReference type="CDD" id="cd14360">
    <property type="entry name" value="UBA_NAC_like_bac"/>
    <property type="match status" value="1"/>
</dbReference>
<dbReference type="eggNOG" id="COG1308">
    <property type="taxonomic scope" value="Bacteria"/>
</dbReference>
<protein>
    <recommendedName>
        <fullName evidence="2">DUF4342 domain-containing protein</fullName>
    </recommendedName>
</protein>
<accession>D9SW61</accession>
<gene>
    <name evidence="3" type="ordered locus">Clocel_1452</name>
</gene>
<dbReference type="OrthoDB" id="129626at2"/>
<proteinExistence type="predicted"/>
<dbReference type="InterPro" id="IPR009060">
    <property type="entry name" value="UBA-like_sf"/>
</dbReference>
<evidence type="ECO:0000259" key="2">
    <source>
        <dbReference type="Pfam" id="PF14242"/>
    </source>
</evidence>
<name>D9SW61_CLOC7</name>
<keyword evidence="4" id="KW-1185">Reference proteome</keyword>
<keyword evidence="1" id="KW-0812">Transmembrane</keyword>
<dbReference type="RefSeq" id="WP_010075928.1">
    <property type="nucleotide sequence ID" value="NC_014393.1"/>
</dbReference>
<dbReference type="SUPFAM" id="SSF46934">
    <property type="entry name" value="UBA-like"/>
    <property type="match status" value="1"/>
</dbReference>
<evidence type="ECO:0000256" key="1">
    <source>
        <dbReference type="SAM" id="Phobius"/>
    </source>
</evidence>
<sequence length="232" mass="26439">MSEITLEKVDLVKDRTKCTYQEAKEALELHDGNVVDAIIYLEENKKSKGTFDNKDEFINYIKELINKGNITRIKIKKDDQVLLDVPVNAGVAAGLLALAIPWVIPVGIITAVAVKITVEITKEDGTVEVINKFIKNTAGNVSERFQDANDIMKDANEVIKDTLHNIKNMMDKDKFQGQGKDMFNDIKNMFSKDKDEEKRKSKFNQENVFTYTVDFEDVKKEDNNVEKTQDNE</sequence>
<evidence type="ECO:0000313" key="3">
    <source>
        <dbReference type="EMBL" id="ADL51205.1"/>
    </source>
</evidence>
<feature type="transmembrane region" description="Helical" evidence="1">
    <location>
        <begin position="81"/>
        <end position="104"/>
    </location>
</feature>
<dbReference type="InterPro" id="IPR025642">
    <property type="entry name" value="DUF4342"/>
</dbReference>
<dbReference type="AlphaFoldDB" id="D9SW61"/>
<evidence type="ECO:0000313" key="4">
    <source>
        <dbReference type="Proteomes" id="UP000002730"/>
    </source>
</evidence>
<dbReference type="KEGG" id="ccb:Clocel_1452"/>
<dbReference type="EMBL" id="CP002160">
    <property type="protein sequence ID" value="ADL51205.1"/>
    <property type="molecule type" value="Genomic_DNA"/>
</dbReference>